<dbReference type="PANTHER" id="PTHR21174">
    <property type="match status" value="1"/>
</dbReference>
<keyword evidence="2" id="KW-1185">Reference proteome</keyword>
<dbReference type="Proteomes" id="UP000190774">
    <property type="component" value="Unassembled WGS sequence"/>
</dbReference>
<evidence type="ECO:0000313" key="1">
    <source>
        <dbReference type="EMBL" id="SKA80925.1"/>
    </source>
</evidence>
<gene>
    <name evidence="1" type="ORF">SAMN02745166_00698</name>
</gene>
<dbReference type="AlphaFoldDB" id="A0A1T4WVM9"/>
<evidence type="ECO:0000313" key="2">
    <source>
        <dbReference type="Proteomes" id="UP000190774"/>
    </source>
</evidence>
<proteinExistence type="predicted"/>
<reference evidence="2" key="1">
    <citation type="submission" date="2017-02" db="EMBL/GenBank/DDBJ databases">
        <authorList>
            <person name="Varghese N."/>
            <person name="Submissions S."/>
        </authorList>
    </citation>
    <scope>NUCLEOTIDE SEQUENCE [LARGE SCALE GENOMIC DNA]</scope>
    <source>
        <strain evidence="2">ATCC 700200</strain>
    </source>
</reference>
<accession>A0A1T4WVM9</accession>
<dbReference type="EMBL" id="FUYE01000002">
    <property type="protein sequence ID" value="SKA80925.1"/>
    <property type="molecule type" value="Genomic_DNA"/>
</dbReference>
<dbReference type="RefSeq" id="WP_078811908.1">
    <property type="nucleotide sequence ID" value="NZ_FUYE01000002.1"/>
</dbReference>
<dbReference type="STRING" id="48467.SAMN02745166_00698"/>
<dbReference type="PANTHER" id="PTHR21174:SF0">
    <property type="entry name" value="HD PHOSPHOHYDROLASE FAMILY PROTEIN-RELATED"/>
    <property type="match status" value="1"/>
</dbReference>
<dbReference type="SUPFAM" id="SSF109604">
    <property type="entry name" value="HD-domain/PDEase-like"/>
    <property type="match status" value="1"/>
</dbReference>
<sequence>MASSSQPYEFVFAERVARILERGHVLAYGHRDYCGMGLTYHEGRFYYGEVWDGQLLLAENMAQCFESREAFSLWLGSQSDASLSRQDKPDSFYHDNQTLSRARLMDFVERYESLSRIDLQRWIQLWGKLGVKQVQEPCFGGLCAAYSEPRRAYHNLHHLEACLKELDGVHDQAQQPAILETALWFHDAIYDPQTTSKNEELSANWARDVLEEADAPKDLIKQVRRLILLTKQHVPDKTPDAGLMCDIDLAILGQPEECFWAYERAIRQEYGWVNENEYRQGRIRVLETFLNRKSIYVTELFADRYEAVARSNLKASLERLAGK</sequence>
<name>A0A1T4WVM9_9BACT</name>
<dbReference type="GO" id="GO:0016787">
    <property type="term" value="F:hydrolase activity"/>
    <property type="evidence" value="ECO:0007669"/>
    <property type="project" value="UniProtKB-KW"/>
</dbReference>
<dbReference type="InterPro" id="IPR009218">
    <property type="entry name" value="HD_phosphohydro"/>
</dbReference>
<keyword evidence="1" id="KW-0378">Hydrolase</keyword>
<organism evidence="1 2">
    <name type="scientific">Prosthecobacter debontii</name>
    <dbReference type="NCBI Taxonomy" id="48467"/>
    <lineage>
        <taxon>Bacteria</taxon>
        <taxon>Pseudomonadati</taxon>
        <taxon>Verrucomicrobiota</taxon>
        <taxon>Verrucomicrobiia</taxon>
        <taxon>Verrucomicrobiales</taxon>
        <taxon>Verrucomicrobiaceae</taxon>
        <taxon>Prosthecobacter</taxon>
    </lineage>
</organism>
<dbReference type="OrthoDB" id="9808993at2"/>
<protein>
    <submittedName>
        <fullName evidence="1">Predicted metal-dependent phosphohydrolase, HD superfamily</fullName>
    </submittedName>
</protein>
<dbReference type="Gene3D" id="1.10.3210.10">
    <property type="entry name" value="Hypothetical protein af1432"/>
    <property type="match status" value="1"/>
</dbReference>